<dbReference type="Gene3D" id="3.30.530.20">
    <property type="match status" value="1"/>
</dbReference>
<comment type="caution">
    <text evidence="2">The sequence shown here is derived from an EMBL/GenBank/DDBJ whole genome shotgun (WGS) entry which is preliminary data.</text>
</comment>
<keyword evidence="3" id="KW-1185">Reference proteome</keyword>
<name>A0A328AFN3_9CAUL</name>
<feature type="signal peptide" evidence="1">
    <location>
        <begin position="1"/>
        <end position="21"/>
    </location>
</feature>
<gene>
    <name evidence="2" type="ORF">DJ017_03645</name>
</gene>
<sequence length="181" mass="19091">MRKMLTLAAVTMSLVAGAARAEVTDQSPAGFEVTEKVGILAPRAKVWAALMTPAAWWNSQHSWSGDARNLTLDLANGCFCEKLAGGFVRHMTLTYVDQGAQLRMFGGLGPLQFTGAAGHMGIALKDSPGGTDLTLTYDVGGYAKGGLAEHWAAPVDTVLAEQVARLKRYVETGRPDASAAP</sequence>
<reference evidence="3" key="1">
    <citation type="submission" date="2018-05" db="EMBL/GenBank/DDBJ databases">
        <authorList>
            <person name="Li X."/>
        </authorList>
    </citation>
    <scope>NUCLEOTIDE SEQUENCE [LARGE SCALE GENOMIC DNA]</scope>
    <source>
        <strain evidence="3">LX32</strain>
    </source>
</reference>
<evidence type="ECO:0000313" key="3">
    <source>
        <dbReference type="Proteomes" id="UP000249254"/>
    </source>
</evidence>
<dbReference type="OrthoDB" id="5735475at2"/>
<organism evidence="2 3">
    <name type="scientific">Phenylobacterium soli</name>
    <dbReference type="NCBI Taxonomy" id="2170551"/>
    <lineage>
        <taxon>Bacteria</taxon>
        <taxon>Pseudomonadati</taxon>
        <taxon>Pseudomonadota</taxon>
        <taxon>Alphaproteobacteria</taxon>
        <taxon>Caulobacterales</taxon>
        <taxon>Caulobacteraceae</taxon>
        <taxon>Phenylobacterium</taxon>
    </lineage>
</organism>
<dbReference type="EMBL" id="QFYQ01000001">
    <property type="protein sequence ID" value="RAK53683.1"/>
    <property type="molecule type" value="Genomic_DNA"/>
</dbReference>
<dbReference type="AlphaFoldDB" id="A0A328AFN3"/>
<evidence type="ECO:0000313" key="2">
    <source>
        <dbReference type="EMBL" id="RAK53683.1"/>
    </source>
</evidence>
<feature type="chain" id="PRO_5016272823" evidence="1">
    <location>
        <begin position="22"/>
        <end position="181"/>
    </location>
</feature>
<keyword evidence="1" id="KW-0732">Signal</keyword>
<protein>
    <submittedName>
        <fullName evidence="2">ATPase</fullName>
    </submittedName>
</protein>
<dbReference type="Proteomes" id="UP000249254">
    <property type="component" value="Unassembled WGS sequence"/>
</dbReference>
<dbReference type="SUPFAM" id="SSF55961">
    <property type="entry name" value="Bet v1-like"/>
    <property type="match status" value="1"/>
</dbReference>
<dbReference type="RefSeq" id="WP_111527435.1">
    <property type="nucleotide sequence ID" value="NZ_JBHRSG010000005.1"/>
</dbReference>
<proteinExistence type="predicted"/>
<evidence type="ECO:0000256" key="1">
    <source>
        <dbReference type="SAM" id="SignalP"/>
    </source>
</evidence>
<dbReference type="InterPro" id="IPR023393">
    <property type="entry name" value="START-like_dom_sf"/>
</dbReference>
<accession>A0A328AFN3</accession>